<dbReference type="Gene3D" id="3.40.50.720">
    <property type="entry name" value="NAD(P)-binding Rossmann-like Domain"/>
    <property type="match status" value="1"/>
</dbReference>
<dbReference type="InterPro" id="IPR002347">
    <property type="entry name" value="SDR_fam"/>
</dbReference>
<dbReference type="EMBL" id="STFG01000032">
    <property type="protein sequence ID" value="THT96303.1"/>
    <property type="molecule type" value="Genomic_DNA"/>
</dbReference>
<name>A0A4S8ESI9_9BURK</name>
<dbReference type="AlphaFoldDB" id="A0A4S8ESI9"/>
<dbReference type="InterPro" id="IPR057326">
    <property type="entry name" value="KR_dom"/>
</dbReference>
<protein>
    <submittedName>
        <fullName evidence="3">SDR family oxidoreductase</fullName>
    </submittedName>
</protein>
<keyword evidence="4" id="KW-1185">Reference proteome</keyword>
<gene>
    <name evidence="3" type="ORF">E9531_16515</name>
</gene>
<proteinExistence type="inferred from homology"/>
<evidence type="ECO:0000313" key="3">
    <source>
        <dbReference type="EMBL" id="THT96303.1"/>
    </source>
</evidence>
<dbReference type="OrthoDB" id="9804774at2"/>
<dbReference type="PANTHER" id="PTHR45024">
    <property type="entry name" value="DEHYDROGENASES, SHORT CHAIN"/>
    <property type="match status" value="1"/>
</dbReference>
<reference evidence="3 4" key="1">
    <citation type="journal article" date="2015" name="Antonie Van Leeuwenhoek">
        <title>Lampropedia puyangensis sp. nov., isolated from symptomatic bark of Populus ? euramericana canker and emended description of Lampropedia hyalina (Ehrenberg 1832) Lee et al. 2004.</title>
        <authorList>
            <person name="Li Y."/>
            <person name="Wang T."/>
            <person name="Piao C.G."/>
            <person name="Wang L.F."/>
            <person name="Tian G.Z."/>
            <person name="Zhu T.H."/>
            <person name="Guo M.W."/>
        </authorList>
    </citation>
    <scope>NUCLEOTIDE SEQUENCE [LARGE SCALE GENOMIC DNA]</scope>
    <source>
        <strain evidence="3 4">2-bin</strain>
    </source>
</reference>
<accession>A0A4S8ESI9</accession>
<dbReference type="RefSeq" id="WP_136574877.1">
    <property type="nucleotide sequence ID" value="NZ_STFG01000032.1"/>
</dbReference>
<comment type="caution">
    <text evidence="3">The sequence shown here is derived from an EMBL/GenBank/DDBJ whole genome shotgun (WGS) entry which is preliminary data.</text>
</comment>
<dbReference type="Proteomes" id="UP000308917">
    <property type="component" value="Unassembled WGS sequence"/>
</dbReference>
<dbReference type="Pfam" id="PF00106">
    <property type="entry name" value="adh_short"/>
    <property type="match status" value="1"/>
</dbReference>
<sequence>MSQARTMDGKVVIVTGAGGGVGKAIALLAAAEGAKVVVNDLGVSLNGEKQALSPAEQVVQAIQTAGGQAIANADSVADWDSAQRMVEQAVDTFGRIDAVVNSAGILRDAIFHKLEPADFESVIRVHLFGAYNTSRAAASHFRAQGGGALVHMTSTSGLIGGLGQANYAAAKMGIVGLSRSISMDMARFGVRSNCIAPHAFSRMIESVPGLSPEEQERYLEKRRQTTRPEQIAPLAVLLCSDQAKDVSGQIFGARGNEVYLYNQPRPIRTLQRGEGWTPSTLAEQMIPAWRTSFTPAERTKDVFGWEAI</sequence>
<dbReference type="PRINTS" id="PR00081">
    <property type="entry name" value="GDHRDH"/>
</dbReference>
<evidence type="ECO:0000313" key="4">
    <source>
        <dbReference type="Proteomes" id="UP000308917"/>
    </source>
</evidence>
<dbReference type="PRINTS" id="PR00080">
    <property type="entry name" value="SDRFAMILY"/>
</dbReference>
<evidence type="ECO:0000256" key="1">
    <source>
        <dbReference type="RuleBase" id="RU000363"/>
    </source>
</evidence>
<organism evidence="3 4">
    <name type="scientific">Lampropedia puyangensis</name>
    <dbReference type="NCBI Taxonomy" id="1330072"/>
    <lineage>
        <taxon>Bacteria</taxon>
        <taxon>Pseudomonadati</taxon>
        <taxon>Pseudomonadota</taxon>
        <taxon>Betaproteobacteria</taxon>
        <taxon>Burkholderiales</taxon>
        <taxon>Comamonadaceae</taxon>
        <taxon>Lampropedia</taxon>
    </lineage>
</organism>
<dbReference type="InterPro" id="IPR020904">
    <property type="entry name" value="Sc_DH/Rdtase_CS"/>
</dbReference>
<dbReference type="PROSITE" id="PS00061">
    <property type="entry name" value="ADH_SHORT"/>
    <property type="match status" value="1"/>
</dbReference>
<dbReference type="InterPro" id="IPR051687">
    <property type="entry name" value="Peroxisomal_Beta-Oxidation"/>
</dbReference>
<feature type="domain" description="Ketoreductase" evidence="2">
    <location>
        <begin position="10"/>
        <end position="206"/>
    </location>
</feature>
<comment type="similarity">
    <text evidence="1">Belongs to the short-chain dehydrogenases/reductases (SDR) family.</text>
</comment>
<dbReference type="SMART" id="SM00822">
    <property type="entry name" value="PKS_KR"/>
    <property type="match status" value="1"/>
</dbReference>
<dbReference type="InterPro" id="IPR036291">
    <property type="entry name" value="NAD(P)-bd_dom_sf"/>
</dbReference>
<evidence type="ECO:0000259" key="2">
    <source>
        <dbReference type="SMART" id="SM00822"/>
    </source>
</evidence>
<dbReference type="PANTHER" id="PTHR45024:SF3">
    <property type="entry name" value="BLL2957 PROTEIN"/>
    <property type="match status" value="1"/>
</dbReference>
<dbReference type="SUPFAM" id="SSF51735">
    <property type="entry name" value="NAD(P)-binding Rossmann-fold domains"/>
    <property type="match status" value="1"/>
</dbReference>